<accession>A0A917LEF7</accession>
<dbReference type="RefSeq" id="WP_268236345.1">
    <property type="nucleotide sequence ID" value="NZ_BMJT01000002.1"/>
</dbReference>
<name>A0A917LEF7_9BACI</name>
<dbReference type="AlphaFoldDB" id="A0A917LEF7"/>
<sequence length="41" mass="4869">MAETMKGSIIEDDITVMDEALQKHQQYRAYLLRHYQTQLAK</sequence>
<keyword evidence="2" id="KW-1185">Reference proteome</keyword>
<evidence type="ECO:0000313" key="2">
    <source>
        <dbReference type="Proteomes" id="UP000616608"/>
    </source>
</evidence>
<dbReference type="Proteomes" id="UP000616608">
    <property type="component" value="Unassembled WGS sequence"/>
</dbReference>
<dbReference type="EMBL" id="BMJT01000002">
    <property type="protein sequence ID" value="GGG16731.1"/>
    <property type="molecule type" value="Genomic_DNA"/>
</dbReference>
<comment type="caution">
    <text evidence="1">The sequence shown here is derived from an EMBL/GenBank/DDBJ whole genome shotgun (WGS) entry which is preliminary data.</text>
</comment>
<reference evidence="1" key="2">
    <citation type="submission" date="2020-09" db="EMBL/GenBank/DDBJ databases">
        <authorList>
            <person name="Sun Q."/>
            <person name="Zhou Y."/>
        </authorList>
    </citation>
    <scope>NUCLEOTIDE SEQUENCE</scope>
    <source>
        <strain evidence="1">CGMCC 1.15760</strain>
    </source>
</reference>
<organism evidence="1 2">
    <name type="scientific">Lysinibacillus alkalisoli</name>
    <dbReference type="NCBI Taxonomy" id="1911548"/>
    <lineage>
        <taxon>Bacteria</taxon>
        <taxon>Bacillati</taxon>
        <taxon>Bacillota</taxon>
        <taxon>Bacilli</taxon>
        <taxon>Bacillales</taxon>
        <taxon>Bacillaceae</taxon>
        <taxon>Lysinibacillus</taxon>
    </lineage>
</organism>
<proteinExistence type="predicted"/>
<reference evidence="1" key="1">
    <citation type="journal article" date="2014" name="Int. J. Syst. Evol. Microbiol.">
        <title>Complete genome sequence of Corynebacterium casei LMG S-19264T (=DSM 44701T), isolated from a smear-ripened cheese.</title>
        <authorList>
            <consortium name="US DOE Joint Genome Institute (JGI-PGF)"/>
            <person name="Walter F."/>
            <person name="Albersmeier A."/>
            <person name="Kalinowski J."/>
            <person name="Ruckert C."/>
        </authorList>
    </citation>
    <scope>NUCLEOTIDE SEQUENCE</scope>
    <source>
        <strain evidence="1">CGMCC 1.15760</strain>
    </source>
</reference>
<gene>
    <name evidence="1" type="ORF">GCM10007425_08840</name>
</gene>
<protein>
    <submittedName>
        <fullName evidence="1">Uncharacterized protein</fullName>
    </submittedName>
</protein>
<evidence type="ECO:0000313" key="1">
    <source>
        <dbReference type="EMBL" id="GGG16731.1"/>
    </source>
</evidence>